<dbReference type="SMART" id="SM00382">
    <property type="entry name" value="AAA"/>
    <property type="match status" value="1"/>
</dbReference>
<dbReference type="InterPro" id="IPR050513">
    <property type="entry name" value="RavA_ATPases"/>
</dbReference>
<dbReference type="RefSeq" id="WP_090075083.1">
    <property type="nucleotide sequence ID" value="NZ_FOVR01000014.1"/>
</dbReference>
<dbReference type="OrthoDB" id="9808317at2"/>
<evidence type="ECO:0000259" key="1">
    <source>
        <dbReference type="SMART" id="SM00382"/>
    </source>
</evidence>
<dbReference type="Proteomes" id="UP000199236">
    <property type="component" value="Unassembled WGS sequence"/>
</dbReference>
<dbReference type="PANTHER" id="PTHR32204">
    <property type="entry name" value="ATPASE RAVA"/>
    <property type="match status" value="1"/>
</dbReference>
<dbReference type="PANTHER" id="PTHR32204:SF0">
    <property type="entry name" value="ATPASE RAVA"/>
    <property type="match status" value="1"/>
</dbReference>
<sequence length="363" mass="41259">MFSQKVMAELLERHSDLFSDLVTIKKTLNDRFYGLSDQIHCQMLAVASGESMLLIGPPGTAKSRLIRAFAHICGLLGDDEFSGSDDRAYDGVLREFQQEPRYFEYLLTPFTEPGELFGFFDIGKLFDAHGRSVGLERLHEGMMQHAEIIFLDEVFNASSAILNSLLTFINERKFHDRGKSYEVKLSCLFGATNFPPKRPELLAIYDRFLLRSWVDNVPSEPHAIGALMQTGWQESHAKDLGRTFPQLLERASHFRADLRAMSQSGALLVDLQDEQVNDMLVRLTCVADYARGRRLSQLSNRRMVRFSRIFLVNALMRAAEQGSAQPVMDIEQELMLLARHGLDRLPDPFQENDLQSLLVKGQL</sequence>
<reference evidence="2 3" key="1">
    <citation type="submission" date="2016-10" db="EMBL/GenBank/DDBJ databases">
        <authorList>
            <person name="de Groot N.N."/>
        </authorList>
    </citation>
    <scope>NUCLEOTIDE SEQUENCE [LARGE SCALE GENOMIC DNA]</scope>
    <source>
        <strain evidence="2 3">CGMCC 1.9157</strain>
    </source>
</reference>
<dbReference type="InterPro" id="IPR027417">
    <property type="entry name" value="P-loop_NTPase"/>
</dbReference>
<dbReference type="EMBL" id="FOVR01000014">
    <property type="protein sequence ID" value="SFO86462.1"/>
    <property type="molecule type" value="Genomic_DNA"/>
</dbReference>
<dbReference type="CDD" id="cd00009">
    <property type="entry name" value="AAA"/>
    <property type="match status" value="1"/>
</dbReference>
<dbReference type="STRING" id="655353.SAMN04488056_11491"/>
<protein>
    <submittedName>
        <fullName evidence="2">AAA domain (Dynein-related subfamily)</fullName>
    </submittedName>
</protein>
<dbReference type="InterPro" id="IPR045427">
    <property type="entry name" value="MoxR"/>
</dbReference>
<feature type="domain" description="AAA+ ATPase" evidence="1">
    <location>
        <begin position="48"/>
        <end position="218"/>
    </location>
</feature>
<dbReference type="Pfam" id="PF20030">
    <property type="entry name" value="bpMoxR"/>
    <property type="match status" value="2"/>
</dbReference>
<name>A0A1I5KNH5_9HYPH</name>
<organism evidence="2 3">
    <name type="scientific">Cohaesibacter marisflavi</name>
    <dbReference type="NCBI Taxonomy" id="655353"/>
    <lineage>
        <taxon>Bacteria</taxon>
        <taxon>Pseudomonadati</taxon>
        <taxon>Pseudomonadota</taxon>
        <taxon>Alphaproteobacteria</taxon>
        <taxon>Hyphomicrobiales</taxon>
        <taxon>Cohaesibacteraceae</taxon>
    </lineage>
</organism>
<proteinExistence type="predicted"/>
<dbReference type="SUPFAM" id="SSF52540">
    <property type="entry name" value="P-loop containing nucleoside triphosphate hydrolases"/>
    <property type="match status" value="1"/>
</dbReference>
<evidence type="ECO:0000313" key="2">
    <source>
        <dbReference type="EMBL" id="SFO86462.1"/>
    </source>
</evidence>
<gene>
    <name evidence="2" type="ORF">SAMN04488056_11491</name>
</gene>
<evidence type="ECO:0000313" key="3">
    <source>
        <dbReference type="Proteomes" id="UP000199236"/>
    </source>
</evidence>
<dbReference type="InterPro" id="IPR003593">
    <property type="entry name" value="AAA+_ATPase"/>
</dbReference>
<keyword evidence="3" id="KW-1185">Reference proteome</keyword>
<accession>A0A1I5KNH5</accession>
<dbReference type="Gene3D" id="3.40.50.300">
    <property type="entry name" value="P-loop containing nucleotide triphosphate hydrolases"/>
    <property type="match status" value="1"/>
</dbReference>
<dbReference type="AlphaFoldDB" id="A0A1I5KNH5"/>